<dbReference type="RefSeq" id="WP_382253233.1">
    <property type="nucleotide sequence ID" value="NZ_JBHTBX010000001.1"/>
</dbReference>
<dbReference type="EMBL" id="JBHTBX010000001">
    <property type="protein sequence ID" value="MFC7433143.1"/>
    <property type="molecule type" value="Genomic_DNA"/>
</dbReference>
<proteinExistence type="predicted"/>
<protein>
    <submittedName>
        <fullName evidence="1">Uncharacterized protein</fullName>
    </submittedName>
</protein>
<gene>
    <name evidence="1" type="ORF">ACFQNJ_01310</name>
</gene>
<evidence type="ECO:0000313" key="1">
    <source>
        <dbReference type="EMBL" id="MFC7433143.1"/>
    </source>
</evidence>
<name>A0ABW2R405_9BURK</name>
<keyword evidence="2" id="KW-1185">Reference proteome</keyword>
<sequence length="85" mass="9237">MSTPKSTSGDYVISVTSITSAPPKLVTFKDRRPVVALALVTTSSSISFGGMQQQKIIPITETEIGWDLLGKEFDEVEDGVQFDDE</sequence>
<dbReference type="Proteomes" id="UP001596495">
    <property type="component" value="Unassembled WGS sequence"/>
</dbReference>
<accession>A0ABW2R405</accession>
<organism evidence="1 2">
    <name type="scientific">Hydrogenophaga bisanensis</name>
    <dbReference type="NCBI Taxonomy" id="439611"/>
    <lineage>
        <taxon>Bacteria</taxon>
        <taxon>Pseudomonadati</taxon>
        <taxon>Pseudomonadota</taxon>
        <taxon>Betaproteobacteria</taxon>
        <taxon>Burkholderiales</taxon>
        <taxon>Comamonadaceae</taxon>
        <taxon>Hydrogenophaga</taxon>
    </lineage>
</organism>
<evidence type="ECO:0000313" key="2">
    <source>
        <dbReference type="Proteomes" id="UP001596495"/>
    </source>
</evidence>
<comment type="caution">
    <text evidence="1">The sequence shown here is derived from an EMBL/GenBank/DDBJ whole genome shotgun (WGS) entry which is preliminary data.</text>
</comment>
<reference evidence="2" key="1">
    <citation type="journal article" date="2019" name="Int. J. Syst. Evol. Microbiol.">
        <title>The Global Catalogue of Microorganisms (GCM) 10K type strain sequencing project: providing services to taxonomists for standard genome sequencing and annotation.</title>
        <authorList>
            <consortium name="The Broad Institute Genomics Platform"/>
            <consortium name="The Broad Institute Genome Sequencing Center for Infectious Disease"/>
            <person name="Wu L."/>
            <person name="Ma J."/>
        </authorList>
    </citation>
    <scope>NUCLEOTIDE SEQUENCE [LARGE SCALE GENOMIC DNA]</scope>
    <source>
        <strain evidence="2">CCUG 54518</strain>
    </source>
</reference>